<name>A0A9W4T883_9GLOM</name>
<keyword evidence="2" id="KW-1185">Reference proteome</keyword>
<dbReference type="OrthoDB" id="2385012at2759"/>
<dbReference type="Gene3D" id="3.30.420.10">
    <property type="entry name" value="Ribonuclease H-like superfamily/Ribonuclease H"/>
    <property type="match status" value="1"/>
</dbReference>
<dbReference type="Proteomes" id="UP001153678">
    <property type="component" value="Unassembled WGS sequence"/>
</dbReference>
<dbReference type="InterPro" id="IPR043502">
    <property type="entry name" value="DNA/RNA_pol_sf"/>
</dbReference>
<feature type="non-terminal residue" evidence="1">
    <location>
        <position position="1"/>
    </location>
</feature>
<dbReference type="SUPFAM" id="SSF56672">
    <property type="entry name" value="DNA/RNA polymerases"/>
    <property type="match status" value="1"/>
</dbReference>
<evidence type="ECO:0000313" key="2">
    <source>
        <dbReference type="Proteomes" id="UP001153678"/>
    </source>
</evidence>
<comment type="caution">
    <text evidence="1">The sequence shown here is derived from an EMBL/GenBank/DDBJ whole genome shotgun (WGS) entry which is preliminary data.</text>
</comment>
<feature type="non-terminal residue" evidence="1">
    <location>
        <position position="285"/>
    </location>
</feature>
<evidence type="ECO:0000313" key="1">
    <source>
        <dbReference type="EMBL" id="CAI2197695.1"/>
    </source>
</evidence>
<dbReference type="GO" id="GO:0003676">
    <property type="term" value="F:nucleic acid binding"/>
    <property type="evidence" value="ECO:0007669"/>
    <property type="project" value="InterPro"/>
</dbReference>
<sequence length="285" mass="32830">IDPLYSHTFYTSKNNFQPVKDLTTISVRFPISALLRDHDPKPLKQICLIDVETEPNLRWTTIICENQENLLKAFALCWRAFALTSKLERMTGKFKTRDKISKWKYCGKIGVKSEKTFKVKFAVKPPEKGEEDPEEKEYMGDPIKIKISAKDDFTSSFLKLPGCVLIDVRVCLKKRFPRSEVKKEGSLKFFLQKCGLDSKADMPYDKIEVDSIAYVSLFDAHYHANGMKVRNLLSAYAIKRDIVFSTKVYKNIEKGKYPDVYVFLPKKGIKNKRPVTGLDFASLYP</sequence>
<proteinExistence type="predicted"/>
<accession>A0A9W4T883</accession>
<gene>
    <name evidence="1" type="ORF">FWILDA_LOCUS18205</name>
</gene>
<dbReference type="InterPro" id="IPR036397">
    <property type="entry name" value="RNaseH_sf"/>
</dbReference>
<dbReference type="EMBL" id="CAMKVN010016858">
    <property type="protein sequence ID" value="CAI2197695.1"/>
    <property type="molecule type" value="Genomic_DNA"/>
</dbReference>
<protein>
    <submittedName>
        <fullName evidence="1">6945_t:CDS:1</fullName>
    </submittedName>
</protein>
<dbReference type="AlphaFoldDB" id="A0A9W4T883"/>
<organism evidence="1 2">
    <name type="scientific">Funneliformis geosporum</name>
    <dbReference type="NCBI Taxonomy" id="1117311"/>
    <lineage>
        <taxon>Eukaryota</taxon>
        <taxon>Fungi</taxon>
        <taxon>Fungi incertae sedis</taxon>
        <taxon>Mucoromycota</taxon>
        <taxon>Glomeromycotina</taxon>
        <taxon>Glomeromycetes</taxon>
        <taxon>Glomerales</taxon>
        <taxon>Glomeraceae</taxon>
        <taxon>Funneliformis</taxon>
    </lineage>
</organism>
<reference evidence="1" key="1">
    <citation type="submission" date="2022-08" db="EMBL/GenBank/DDBJ databases">
        <authorList>
            <person name="Kallberg Y."/>
            <person name="Tangrot J."/>
            <person name="Rosling A."/>
        </authorList>
    </citation>
    <scope>NUCLEOTIDE SEQUENCE</scope>
    <source>
        <strain evidence="1">Wild A</strain>
    </source>
</reference>